<sequence>MKLLTNVWVDTDRVSLCQNIWTIGILPERYSWTLLGQHRKIYTILGLCSHIFKPVHPSALLRGSTTRARGEAPENDEALRNWWSASFNSQYLKECWINFQGAPRPGVSKEKNCSGRWCKCWPH</sequence>
<gene>
    <name evidence="1" type="ORF">H5410_010701</name>
</gene>
<protein>
    <submittedName>
        <fullName evidence="1">Uncharacterized protein</fullName>
    </submittedName>
</protein>
<organism evidence="1 2">
    <name type="scientific">Solanum commersonii</name>
    <name type="common">Commerson's wild potato</name>
    <name type="synonym">Commerson's nightshade</name>
    <dbReference type="NCBI Taxonomy" id="4109"/>
    <lineage>
        <taxon>Eukaryota</taxon>
        <taxon>Viridiplantae</taxon>
        <taxon>Streptophyta</taxon>
        <taxon>Embryophyta</taxon>
        <taxon>Tracheophyta</taxon>
        <taxon>Spermatophyta</taxon>
        <taxon>Magnoliopsida</taxon>
        <taxon>eudicotyledons</taxon>
        <taxon>Gunneridae</taxon>
        <taxon>Pentapetalae</taxon>
        <taxon>asterids</taxon>
        <taxon>lamiids</taxon>
        <taxon>Solanales</taxon>
        <taxon>Solanaceae</taxon>
        <taxon>Solanoideae</taxon>
        <taxon>Solaneae</taxon>
        <taxon>Solanum</taxon>
    </lineage>
</organism>
<dbReference type="Proteomes" id="UP000824120">
    <property type="component" value="Chromosome 2"/>
</dbReference>
<proteinExistence type="predicted"/>
<comment type="caution">
    <text evidence="1">The sequence shown here is derived from an EMBL/GenBank/DDBJ whole genome shotgun (WGS) entry which is preliminary data.</text>
</comment>
<evidence type="ECO:0000313" key="2">
    <source>
        <dbReference type="Proteomes" id="UP000824120"/>
    </source>
</evidence>
<dbReference type="EMBL" id="JACXVP010000002">
    <property type="protein sequence ID" value="KAG5625483.1"/>
    <property type="molecule type" value="Genomic_DNA"/>
</dbReference>
<keyword evidence="2" id="KW-1185">Reference proteome</keyword>
<reference evidence="1 2" key="1">
    <citation type="submission" date="2020-09" db="EMBL/GenBank/DDBJ databases">
        <title>De no assembly of potato wild relative species, Solanum commersonii.</title>
        <authorList>
            <person name="Cho K."/>
        </authorList>
    </citation>
    <scope>NUCLEOTIDE SEQUENCE [LARGE SCALE GENOMIC DNA]</scope>
    <source>
        <strain evidence="1">LZ3.2</strain>
        <tissue evidence="1">Leaf</tissue>
    </source>
</reference>
<evidence type="ECO:0000313" key="1">
    <source>
        <dbReference type="EMBL" id="KAG5625483.1"/>
    </source>
</evidence>
<name>A0A9J6AMI6_SOLCO</name>
<accession>A0A9J6AMI6</accession>
<dbReference type="AlphaFoldDB" id="A0A9J6AMI6"/>